<organism evidence="1 2">
    <name type="scientific">Cylindrobasidium torrendii FP15055 ss-10</name>
    <dbReference type="NCBI Taxonomy" id="1314674"/>
    <lineage>
        <taxon>Eukaryota</taxon>
        <taxon>Fungi</taxon>
        <taxon>Dikarya</taxon>
        <taxon>Basidiomycota</taxon>
        <taxon>Agaricomycotina</taxon>
        <taxon>Agaricomycetes</taxon>
        <taxon>Agaricomycetidae</taxon>
        <taxon>Agaricales</taxon>
        <taxon>Marasmiineae</taxon>
        <taxon>Physalacriaceae</taxon>
        <taxon>Cylindrobasidium</taxon>
    </lineage>
</organism>
<dbReference type="EMBL" id="KN880566">
    <property type="protein sequence ID" value="KIY66083.1"/>
    <property type="molecule type" value="Genomic_DNA"/>
</dbReference>
<gene>
    <name evidence="1" type="ORF">CYLTODRAFT_444924</name>
</gene>
<evidence type="ECO:0000313" key="2">
    <source>
        <dbReference type="Proteomes" id="UP000054007"/>
    </source>
</evidence>
<proteinExistence type="predicted"/>
<protein>
    <submittedName>
        <fullName evidence="1">Uncharacterized protein</fullName>
    </submittedName>
</protein>
<reference evidence="1 2" key="1">
    <citation type="journal article" date="2015" name="Fungal Genet. Biol.">
        <title>Evolution of novel wood decay mechanisms in Agaricales revealed by the genome sequences of Fistulina hepatica and Cylindrobasidium torrendii.</title>
        <authorList>
            <person name="Floudas D."/>
            <person name="Held B.W."/>
            <person name="Riley R."/>
            <person name="Nagy L.G."/>
            <person name="Koehler G."/>
            <person name="Ransdell A.S."/>
            <person name="Younus H."/>
            <person name="Chow J."/>
            <person name="Chiniquy J."/>
            <person name="Lipzen A."/>
            <person name="Tritt A."/>
            <person name="Sun H."/>
            <person name="Haridas S."/>
            <person name="LaButti K."/>
            <person name="Ohm R.A."/>
            <person name="Kues U."/>
            <person name="Blanchette R.A."/>
            <person name="Grigoriev I.V."/>
            <person name="Minto R.E."/>
            <person name="Hibbett D.S."/>
        </authorList>
    </citation>
    <scope>NUCLEOTIDE SEQUENCE [LARGE SCALE GENOMIC DNA]</scope>
    <source>
        <strain evidence="1 2">FP15055 ss-10</strain>
    </source>
</reference>
<name>A0A0D7B685_9AGAR</name>
<dbReference type="AlphaFoldDB" id="A0A0D7B685"/>
<evidence type="ECO:0000313" key="1">
    <source>
        <dbReference type="EMBL" id="KIY66083.1"/>
    </source>
</evidence>
<keyword evidence="2" id="KW-1185">Reference proteome</keyword>
<accession>A0A0D7B685</accession>
<dbReference type="Proteomes" id="UP000054007">
    <property type="component" value="Unassembled WGS sequence"/>
</dbReference>
<sequence length="239" mass="26474">MTRILCSNTNFLLVGKRRQSSWHWVQEAMLAVDGGAAGRYNFCFRAQALIARNSRIFGFFHVAVVSKSSFGVVLTTFHDDRHPNVQIALRWRHSRLRITCFWTHQQVLAYLAGEPNPSIGLDGSNLATFSDGTSNRNTKPEGNQPGKFRSTLTAETLATPAGWCEVLLKAPYDVERILALSGQSSPRGTVNSTRLINSSLDVGNKTAGIQFGKKQRMWIYRLLSFSSLATSTSFNSLAS</sequence>